<dbReference type="RefSeq" id="WP_119863899.1">
    <property type="nucleotide sequence ID" value="NZ_CP008748.1"/>
</dbReference>
<protein>
    <recommendedName>
        <fullName evidence="6">type II site-specific deoxyribonuclease</fullName>
        <ecNumber evidence="6">3.1.21.4</ecNumber>
    </recommendedName>
</protein>
<keyword evidence="4" id="KW-0378">Hydrolase</keyword>
<name>A0A4P1QGF0_9BACT</name>
<evidence type="ECO:0000256" key="1">
    <source>
        <dbReference type="ARBA" id="ARBA00022722"/>
    </source>
</evidence>
<evidence type="ECO:0000256" key="2">
    <source>
        <dbReference type="ARBA" id="ARBA00022747"/>
    </source>
</evidence>
<evidence type="ECO:0000313" key="7">
    <source>
        <dbReference type="EMBL" id="ASI54025.1"/>
    </source>
</evidence>
<evidence type="ECO:0000256" key="4">
    <source>
        <dbReference type="ARBA" id="ARBA00022801"/>
    </source>
</evidence>
<dbReference type="Proteomes" id="UP000264882">
    <property type="component" value="Chromosome"/>
</dbReference>
<evidence type="ECO:0000256" key="5">
    <source>
        <dbReference type="ARBA" id="ARBA00093760"/>
    </source>
</evidence>
<dbReference type="AlphaFoldDB" id="A0A4P1QGF0"/>
<evidence type="ECO:0000313" key="8">
    <source>
        <dbReference type="Proteomes" id="UP000264882"/>
    </source>
</evidence>
<keyword evidence="2" id="KW-0680">Restriction system</keyword>
<keyword evidence="3" id="KW-0255">Endonuclease</keyword>
<dbReference type="EC" id="3.1.21.4" evidence="6"/>
<reference evidence="7 8" key="1">
    <citation type="submission" date="2014-06" db="EMBL/GenBank/DDBJ databases">
        <title>The Whole Genome Sequence of Mycoplasma hyosynoviae strain ATCC 27095.</title>
        <authorList>
            <person name="Calcutt M.J."/>
            <person name="Foecking M.F."/>
        </authorList>
    </citation>
    <scope>NUCLEOTIDE SEQUENCE [LARGE SCALE GENOMIC DNA]</scope>
    <source>
        <strain evidence="7 8">M60</strain>
    </source>
</reference>
<comment type="catalytic activity">
    <reaction evidence="5">
        <text>Endonucleolytic cleavage of DNA to give specific double-stranded fragments with terminal 5'-phosphates.</text>
        <dbReference type="EC" id="3.1.21.4"/>
    </reaction>
</comment>
<keyword evidence="1" id="KW-0540">Nuclease</keyword>
<proteinExistence type="predicted"/>
<gene>
    <name evidence="7" type="ORF">MHSN_02445</name>
</gene>
<evidence type="ECO:0000256" key="3">
    <source>
        <dbReference type="ARBA" id="ARBA00022759"/>
    </source>
</evidence>
<organism evidence="7 8">
    <name type="scientific">Metamycoplasma hyosynoviae</name>
    <dbReference type="NCBI Taxonomy" id="29559"/>
    <lineage>
        <taxon>Bacteria</taxon>
        <taxon>Bacillati</taxon>
        <taxon>Mycoplasmatota</taxon>
        <taxon>Mycoplasmoidales</taxon>
        <taxon>Metamycoplasmataceae</taxon>
        <taxon>Metamycoplasma</taxon>
    </lineage>
</organism>
<accession>A0A4P1QGF0</accession>
<dbReference type="Pfam" id="PF09520">
    <property type="entry name" value="RE_TdeIII"/>
    <property type="match status" value="1"/>
</dbReference>
<keyword evidence="8" id="KW-1185">Reference proteome</keyword>
<dbReference type="EMBL" id="CP008748">
    <property type="protein sequence ID" value="ASI54025.1"/>
    <property type="molecule type" value="Genomic_DNA"/>
</dbReference>
<evidence type="ECO:0000256" key="6">
    <source>
        <dbReference type="ARBA" id="ARBA00093790"/>
    </source>
</evidence>
<sequence length="241" mass="28679">MNKNRIKEIFDKHFQSIGVSLKRKIIDKEESTFDIFYHSPLSDNDLISGSIFNTCNIRYGDFLEEIINEFLSENGVIISPEKKKGNYDLLFEYNNTLYVGEIKIRDNHDSTKKKGQIRNLIDKVSFQKQKNPDKKVIAIIYFIDHFDKKNKNFYEDELRKCVRSNTFDGANIFYGDEIFVEFNLQNKWEIIKKDVINFNKQAKELNYIKQIIINYLNKVVEDEKEDYDQVLKIVKKLKSRD</sequence>
<dbReference type="REBASE" id="209753">
    <property type="entry name" value="MhyM60ORF2440P"/>
</dbReference>
<dbReference type="InterPro" id="IPR019045">
    <property type="entry name" value="Restrct_endonuc_II_HinfI"/>
</dbReference>
<dbReference type="KEGG" id="mhyv:MHSN_02445"/>